<dbReference type="Gene3D" id="3.40.630.10">
    <property type="entry name" value="Zn peptidases"/>
    <property type="match status" value="1"/>
</dbReference>
<protein>
    <recommendedName>
        <fullName evidence="3">Amidohydrolase</fullName>
    </recommendedName>
</protein>
<evidence type="ECO:0008006" key="3">
    <source>
        <dbReference type="Google" id="ProtNLM"/>
    </source>
</evidence>
<dbReference type="SUPFAM" id="SSF53187">
    <property type="entry name" value="Zn-dependent exopeptidases"/>
    <property type="match status" value="1"/>
</dbReference>
<dbReference type="PANTHER" id="PTHR30575:SF0">
    <property type="entry name" value="XAA-ARG DIPEPTIDASE"/>
    <property type="match status" value="1"/>
</dbReference>
<organism evidence="1 2">
    <name type="scientific">Exaiptasia diaphana</name>
    <name type="common">Tropical sea anemone</name>
    <name type="synonym">Aiptasia pulchella</name>
    <dbReference type="NCBI Taxonomy" id="2652724"/>
    <lineage>
        <taxon>Eukaryota</taxon>
        <taxon>Metazoa</taxon>
        <taxon>Cnidaria</taxon>
        <taxon>Anthozoa</taxon>
        <taxon>Hexacorallia</taxon>
        <taxon>Actiniaria</taxon>
        <taxon>Aiptasiidae</taxon>
        <taxon>Exaiptasia</taxon>
    </lineage>
</organism>
<dbReference type="RefSeq" id="XP_020906469.2">
    <property type="nucleotide sequence ID" value="XM_021050810.2"/>
</dbReference>
<dbReference type="InterPro" id="IPR002933">
    <property type="entry name" value="Peptidase_M20"/>
</dbReference>
<dbReference type="PANTHER" id="PTHR30575">
    <property type="entry name" value="PEPTIDASE M20"/>
    <property type="match status" value="1"/>
</dbReference>
<reference evidence="1" key="1">
    <citation type="submission" date="2022-11" db="UniProtKB">
        <authorList>
            <consortium name="EnsemblMetazoa"/>
        </authorList>
    </citation>
    <scope>IDENTIFICATION</scope>
</reference>
<dbReference type="GeneID" id="110244606"/>
<dbReference type="KEGG" id="epa:110244606"/>
<dbReference type="Proteomes" id="UP000887567">
    <property type="component" value="Unplaced"/>
</dbReference>
<dbReference type="InterPro" id="IPR052030">
    <property type="entry name" value="Peptidase_M20/M20A_hydrolases"/>
</dbReference>
<evidence type="ECO:0000313" key="2">
    <source>
        <dbReference type="Proteomes" id="UP000887567"/>
    </source>
</evidence>
<proteinExistence type="predicted"/>
<evidence type="ECO:0000313" key="1">
    <source>
        <dbReference type="EnsemblMetazoa" id="XP_020906469.2"/>
    </source>
</evidence>
<accession>A0A913XMJ4</accession>
<sequence>MSRNIGIPVLLRTRHRIEVKMADVTNLKRIACKAIDKHADELKEINRKIWENPELFFEEKLAHQILTDYLDKQNFEVSRHCTMETAFRASSGGEQGPCIGVISEYDALPEVGHACGHNLIAESGVAAGLGIKAALEATNNSLGKVVVLGTPAEEGGGGKVIMNEKGCFKDIDFCMMVHPTPVDSTMPFVLARDTVVATFKGESSHAAAFPWEGVNALDAAVAAYSSISIIDSMAVNHSYAFTAAAGTDIAHQKTLLASKALAMTAIDLYCSEELRKQVKDEFIHMHQ</sequence>
<dbReference type="AlphaFoldDB" id="A0A913XMJ4"/>
<keyword evidence="2" id="KW-1185">Reference proteome</keyword>
<dbReference type="OMA" id="WANAETS"/>
<name>A0A913XMJ4_EXADI</name>
<dbReference type="Pfam" id="PF01546">
    <property type="entry name" value="Peptidase_M20"/>
    <property type="match status" value="1"/>
</dbReference>
<dbReference type="OrthoDB" id="6119954at2759"/>
<dbReference type="EnsemblMetazoa" id="XM_021050810.2">
    <property type="protein sequence ID" value="XP_020906469.2"/>
    <property type="gene ID" value="LOC110244606"/>
</dbReference>
<dbReference type="GO" id="GO:0016805">
    <property type="term" value="F:dipeptidase activity"/>
    <property type="evidence" value="ECO:0007669"/>
    <property type="project" value="TreeGrafter"/>
</dbReference>